<dbReference type="Proteomes" id="UP000366872">
    <property type="component" value="Unassembled WGS sequence"/>
</dbReference>
<protein>
    <submittedName>
        <fullName evidence="1">Uncharacterized protein</fullName>
    </submittedName>
</protein>
<proteinExistence type="predicted"/>
<organism evidence="1 2">
    <name type="scientific">Pontiella desulfatans</name>
    <dbReference type="NCBI Taxonomy" id="2750659"/>
    <lineage>
        <taxon>Bacteria</taxon>
        <taxon>Pseudomonadati</taxon>
        <taxon>Kiritimatiellota</taxon>
        <taxon>Kiritimatiellia</taxon>
        <taxon>Kiritimatiellales</taxon>
        <taxon>Pontiellaceae</taxon>
        <taxon>Pontiella</taxon>
    </lineage>
</organism>
<name>A0A6C2U4S8_PONDE</name>
<evidence type="ECO:0000313" key="1">
    <source>
        <dbReference type="EMBL" id="VGO15062.1"/>
    </source>
</evidence>
<accession>A0A6C2U4S8</accession>
<sequence length="113" mass="13221">MNQTKVNQIISYIKVQDEFPFDVFDVEDQESVLGYFGFHPRLDDEERKIIQAELMKMAEAAQTAEMARIMCAEPVPQRLYRRKYCTRMEQSVSAKEWLKTLPEELRGSLASQV</sequence>
<reference evidence="1 2" key="1">
    <citation type="submission" date="2019-04" db="EMBL/GenBank/DDBJ databases">
        <authorList>
            <person name="Van Vliet M D."/>
        </authorList>
    </citation>
    <scope>NUCLEOTIDE SEQUENCE [LARGE SCALE GENOMIC DNA]</scope>
    <source>
        <strain evidence="1 2">F1</strain>
    </source>
</reference>
<dbReference type="AlphaFoldDB" id="A0A6C2U4S8"/>
<dbReference type="RefSeq" id="WP_136080664.1">
    <property type="nucleotide sequence ID" value="NZ_CAAHFG010000002.1"/>
</dbReference>
<evidence type="ECO:0000313" key="2">
    <source>
        <dbReference type="Proteomes" id="UP000366872"/>
    </source>
</evidence>
<gene>
    <name evidence="1" type="ORF">PDESU_03642</name>
</gene>
<keyword evidence="2" id="KW-1185">Reference proteome</keyword>
<dbReference type="EMBL" id="CAAHFG010000002">
    <property type="protein sequence ID" value="VGO15062.1"/>
    <property type="molecule type" value="Genomic_DNA"/>
</dbReference>